<reference evidence="3" key="1">
    <citation type="submission" date="2017-06" db="EMBL/GenBank/DDBJ databases">
        <authorList>
            <person name="Varghese N."/>
            <person name="Submissions S."/>
        </authorList>
    </citation>
    <scope>NUCLEOTIDE SEQUENCE [LARGE SCALE GENOMIC DNA]</scope>
    <source>
        <strain evidence="3">ANC 5114</strain>
    </source>
</reference>
<keyword evidence="1" id="KW-0812">Transmembrane</keyword>
<dbReference type="Proteomes" id="UP000243463">
    <property type="component" value="Unassembled WGS sequence"/>
</dbReference>
<feature type="transmembrane region" description="Helical" evidence="1">
    <location>
        <begin position="95"/>
        <end position="117"/>
    </location>
</feature>
<evidence type="ECO:0000313" key="2">
    <source>
        <dbReference type="EMBL" id="SNQ30200.1"/>
    </source>
</evidence>
<dbReference type="AlphaFoldDB" id="A0A217EIP5"/>
<accession>A0A217EIP5</accession>
<keyword evidence="3" id="KW-1185">Reference proteome</keyword>
<evidence type="ECO:0000256" key="1">
    <source>
        <dbReference type="SAM" id="Phobius"/>
    </source>
</evidence>
<dbReference type="EMBL" id="FZLN01000007">
    <property type="protein sequence ID" value="SNQ30200.1"/>
    <property type="molecule type" value="Genomic_DNA"/>
</dbReference>
<sequence>MTPNHSYQHVDKLIYVVKITLCALIVTALSIAFDQSQVSNFFLWSSLTAFFTIQADIQSKVNFNQITGNLIGSSIGIFAWVIISKLSMHHTLIYAEYWLILMGIICTTIICVVLNHIEYCGIALSGLLIVTVYDVSHNTFEGALLRVLYCLFGCIIAYCVDAMSRRIINH</sequence>
<evidence type="ECO:0000313" key="3">
    <source>
        <dbReference type="Proteomes" id="UP000243463"/>
    </source>
</evidence>
<feature type="transmembrane region" description="Helical" evidence="1">
    <location>
        <begin position="63"/>
        <end position="83"/>
    </location>
</feature>
<feature type="transmembrane region" description="Helical" evidence="1">
    <location>
        <begin position="13"/>
        <end position="33"/>
    </location>
</feature>
<evidence type="ECO:0008006" key="4">
    <source>
        <dbReference type="Google" id="ProtNLM"/>
    </source>
</evidence>
<protein>
    <recommendedName>
        <fullName evidence="4">Fusaric acid resistance protein-like</fullName>
    </recommendedName>
</protein>
<dbReference type="OrthoDB" id="6691917at2"/>
<name>A0A217EIP5_9GAMM</name>
<proteinExistence type="predicted"/>
<keyword evidence="1" id="KW-0472">Membrane</keyword>
<dbReference type="RefSeq" id="WP_088824369.1">
    <property type="nucleotide sequence ID" value="NZ_FZLN01000007.1"/>
</dbReference>
<feature type="transmembrane region" description="Helical" evidence="1">
    <location>
        <begin position="143"/>
        <end position="160"/>
    </location>
</feature>
<organism evidence="2 3">
    <name type="scientific">Acinetobacter apis</name>
    <dbReference type="NCBI Taxonomy" id="1229165"/>
    <lineage>
        <taxon>Bacteria</taxon>
        <taxon>Pseudomonadati</taxon>
        <taxon>Pseudomonadota</taxon>
        <taxon>Gammaproteobacteria</taxon>
        <taxon>Moraxellales</taxon>
        <taxon>Moraxellaceae</taxon>
        <taxon>Acinetobacter</taxon>
    </lineage>
</organism>
<gene>
    <name evidence="2" type="ORF">SAMN05444584_2187</name>
</gene>
<keyword evidence="1" id="KW-1133">Transmembrane helix</keyword>